<evidence type="ECO:0000256" key="12">
    <source>
        <dbReference type="ARBA" id="ARBA00039754"/>
    </source>
</evidence>
<name>X0X013_9ZZZZ</name>
<dbReference type="InterPro" id="IPR001986">
    <property type="entry name" value="Enolpyruvate_Tfrase_dom"/>
</dbReference>
<dbReference type="AlphaFoldDB" id="X0X013"/>
<evidence type="ECO:0000313" key="17">
    <source>
        <dbReference type="EMBL" id="GAG18351.1"/>
    </source>
</evidence>
<dbReference type="GO" id="GO:0009252">
    <property type="term" value="P:peptidoglycan biosynthetic process"/>
    <property type="evidence" value="ECO:0007669"/>
    <property type="project" value="UniProtKB-KW"/>
</dbReference>
<evidence type="ECO:0000256" key="13">
    <source>
        <dbReference type="ARBA" id="ARBA00042443"/>
    </source>
</evidence>
<comment type="catalytic activity">
    <reaction evidence="15">
        <text>phosphoenolpyruvate + UDP-N-acetyl-alpha-D-glucosamine = UDP-N-acetyl-3-O-(1-carboxyvinyl)-alpha-D-glucosamine + phosphate</text>
        <dbReference type="Rhea" id="RHEA:18681"/>
        <dbReference type="ChEBI" id="CHEBI:43474"/>
        <dbReference type="ChEBI" id="CHEBI:57705"/>
        <dbReference type="ChEBI" id="CHEBI:58702"/>
        <dbReference type="ChEBI" id="CHEBI:68483"/>
        <dbReference type="EC" id="2.5.1.7"/>
    </reaction>
</comment>
<sequence length="162" mass="17237">REAGARVETNGTELRVIASNDRPRPVDITTAPYPGFPTDLQPAHGALVARAVGTSVLEETIFDARYNYTDELARMGADIRITGQLAIIKGVPELTGAPVEATDVRAAAALVLAALCAEGQTVIEGAEFLDRGYENFEAKLRAAGAPMVRRSSDNNKELLCLA</sequence>
<evidence type="ECO:0000256" key="9">
    <source>
        <dbReference type="ARBA" id="ARBA00023316"/>
    </source>
</evidence>
<evidence type="ECO:0000256" key="2">
    <source>
        <dbReference type="ARBA" id="ARBA00004752"/>
    </source>
</evidence>
<evidence type="ECO:0000256" key="1">
    <source>
        <dbReference type="ARBA" id="ARBA00004496"/>
    </source>
</evidence>
<dbReference type="Pfam" id="PF00275">
    <property type="entry name" value="EPSP_synthase"/>
    <property type="match status" value="1"/>
</dbReference>
<keyword evidence="7" id="KW-0573">Peptidoglycan synthesis</keyword>
<keyword evidence="5" id="KW-0808">Transferase</keyword>
<dbReference type="GO" id="GO:0008760">
    <property type="term" value="F:UDP-N-acetylglucosamine 1-carboxyvinyltransferase activity"/>
    <property type="evidence" value="ECO:0007669"/>
    <property type="project" value="UniProtKB-EC"/>
</dbReference>
<gene>
    <name evidence="17" type="ORF">S01H1_50842</name>
</gene>
<evidence type="ECO:0000256" key="11">
    <source>
        <dbReference type="ARBA" id="ARBA00039108"/>
    </source>
</evidence>
<keyword evidence="3" id="KW-0963">Cytoplasm</keyword>
<dbReference type="InterPro" id="IPR036968">
    <property type="entry name" value="Enolpyruvate_Tfrase_sf"/>
</dbReference>
<evidence type="ECO:0000256" key="4">
    <source>
        <dbReference type="ARBA" id="ARBA00022618"/>
    </source>
</evidence>
<dbReference type="GO" id="GO:0005737">
    <property type="term" value="C:cytoplasm"/>
    <property type="evidence" value="ECO:0007669"/>
    <property type="project" value="UniProtKB-SubCell"/>
</dbReference>
<evidence type="ECO:0000256" key="5">
    <source>
        <dbReference type="ARBA" id="ARBA00022679"/>
    </source>
</evidence>
<dbReference type="InterPro" id="IPR050068">
    <property type="entry name" value="MurA_subfamily"/>
</dbReference>
<dbReference type="EMBL" id="BARS01032777">
    <property type="protein sequence ID" value="GAG18351.1"/>
    <property type="molecule type" value="Genomic_DNA"/>
</dbReference>
<feature type="non-terminal residue" evidence="17">
    <location>
        <position position="1"/>
    </location>
</feature>
<dbReference type="SUPFAM" id="SSF55205">
    <property type="entry name" value="EPT/RTPC-like"/>
    <property type="match status" value="1"/>
</dbReference>
<comment type="pathway">
    <text evidence="2">Cell wall biogenesis; peptidoglycan biosynthesis.</text>
</comment>
<dbReference type="PANTHER" id="PTHR43783">
    <property type="entry name" value="UDP-N-ACETYLGLUCOSAMINE 1-CARBOXYVINYLTRANSFERASE"/>
    <property type="match status" value="1"/>
</dbReference>
<evidence type="ECO:0000256" key="10">
    <source>
        <dbReference type="ARBA" id="ARBA00038367"/>
    </source>
</evidence>
<evidence type="ECO:0000256" key="7">
    <source>
        <dbReference type="ARBA" id="ARBA00022984"/>
    </source>
</evidence>
<proteinExistence type="inferred from homology"/>
<dbReference type="GO" id="GO:0008360">
    <property type="term" value="P:regulation of cell shape"/>
    <property type="evidence" value="ECO:0007669"/>
    <property type="project" value="UniProtKB-KW"/>
</dbReference>
<comment type="caution">
    <text evidence="17">The sequence shown here is derived from an EMBL/GenBank/DDBJ whole genome shotgun (WGS) entry which is preliminary data.</text>
</comment>
<dbReference type="PANTHER" id="PTHR43783:SF1">
    <property type="entry name" value="UDP-N-ACETYLGLUCOSAMINE 1-CARBOXYVINYLTRANSFERASE"/>
    <property type="match status" value="1"/>
</dbReference>
<evidence type="ECO:0000256" key="3">
    <source>
        <dbReference type="ARBA" id="ARBA00022490"/>
    </source>
</evidence>
<keyword evidence="8" id="KW-0131">Cell cycle</keyword>
<accession>X0X013</accession>
<dbReference type="EC" id="2.5.1.7" evidence="11"/>
<keyword evidence="4" id="KW-0132">Cell division</keyword>
<dbReference type="InterPro" id="IPR013792">
    <property type="entry name" value="RNA3'P_cycl/enolpyr_Trfase_a/b"/>
</dbReference>
<evidence type="ECO:0000256" key="14">
    <source>
        <dbReference type="ARBA" id="ARBA00042842"/>
    </source>
</evidence>
<evidence type="ECO:0000259" key="16">
    <source>
        <dbReference type="Pfam" id="PF00275"/>
    </source>
</evidence>
<keyword evidence="9" id="KW-0961">Cell wall biogenesis/degradation</keyword>
<keyword evidence="6" id="KW-0133">Cell shape</keyword>
<dbReference type="Gene3D" id="3.65.10.10">
    <property type="entry name" value="Enolpyruvate transferase domain"/>
    <property type="match status" value="1"/>
</dbReference>
<comment type="similarity">
    <text evidence="10">Belongs to the EPSP synthase family. MurA subfamily.</text>
</comment>
<feature type="domain" description="Enolpyruvate transferase" evidence="16">
    <location>
        <begin position="2"/>
        <end position="140"/>
    </location>
</feature>
<organism evidence="17">
    <name type="scientific">marine sediment metagenome</name>
    <dbReference type="NCBI Taxonomy" id="412755"/>
    <lineage>
        <taxon>unclassified sequences</taxon>
        <taxon>metagenomes</taxon>
        <taxon>ecological metagenomes</taxon>
    </lineage>
</organism>
<comment type="subcellular location">
    <subcellularLocation>
        <location evidence="1">Cytoplasm</location>
    </subcellularLocation>
</comment>
<evidence type="ECO:0000256" key="8">
    <source>
        <dbReference type="ARBA" id="ARBA00023306"/>
    </source>
</evidence>
<dbReference type="GO" id="GO:0051301">
    <property type="term" value="P:cell division"/>
    <property type="evidence" value="ECO:0007669"/>
    <property type="project" value="UniProtKB-KW"/>
</dbReference>
<evidence type="ECO:0000256" key="6">
    <source>
        <dbReference type="ARBA" id="ARBA00022960"/>
    </source>
</evidence>
<evidence type="ECO:0000256" key="15">
    <source>
        <dbReference type="ARBA" id="ARBA00047527"/>
    </source>
</evidence>
<dbReference type="GO" id="GO:0071555">
    <property type="term" value="P:cell wall organization"/>
    <property type="evidence" value="ECO:0007669"/>
    <property type="project" value="UniProtKB-KW"/>
</dbReference>
<reference evidence="17" key="1">
    <citation type="journal article" date="2014" name="Front. Microbiol.">
        <title>High frequency of phylogenetically diverse reductive dehalogenase-homologous genes in deep subseafloor sedimentary metagenomes.</title>
        <authorList>
            <person name="Kawai M."/>
            <person name="Futagami T."/>
            <person name="Toyoda A."/>
            <person name="Takaki Y."/>
            <person name="Nishi S."/>
            <person name="Hori S."/>
            <person name="Arai W."/>
            <person name="Tsubouchi T."/>
            <person name="Morono Y."/>
            <person name="Uchiyama I."/>
            <person name="Ito T."/>
            <person name="Fujiyama A."/>
            <person name="Inagaki F."/>
            <person name="Takami H."/>
        </authorList>
    </citation>
    <scope>NUCLEOTIDE SEQUENCE</scope>
    <source>
        <strain evidence="17">Expedition CK06-06</strain>
    </source>
</reference>
<protein>
    <recommendedName>
        <fullName evidence="12">UDP-N-acetylglucosamine 1-carboxyvinyltransferase</fullName>
        <ecNumber evidence="11">2.5.1.7</ecNumber>
    </recommendedName>
    <alternativeName>
        <fullName evidence="13">Enoylpyruvate transferase</fullName>
    </alternativeName>
    <alternativeName>
        <fullName evidence="14">UDP-N-acetylglucosamine enolpyruvyl transferase</fullName>
    </alternativeName>
</protein>